<gene>
    <name evidence="2" type="ORF">RPATATE_0640</name>
</gene>
<comment type="caution">
    <text evidence="2">The sequence shown here is derived from an EMBL/GenBank/DDBJ whole genome shotgun (WGS) entry which is preliminary data.</text>
</comment>
<dbReference type="EMBL" id="LAOO01000001">
    <property type="protein sequence ID" value="KJW00952.1"/>
    <property type="molecule type" value="Genomic_DNA"/>
</dbReference>
<reference evidence="2 3" key="1">
    <citation type="submission" date="2015-02" db="EMBL/GenBank/DDBJ databases">
        <title>Genome Sequencing of Rickettsiales.</title>
        <authorList>
            <person name="Daugherty S.C."/>
            <person name="Su Q."/>
            <person name="Abolude K."/>
            <person name="Beier-Sexton M."/>
            <person name="Carlyon J.A."/>
            <person name="Carter R."/>
            <person name="Day N.P."/>
            <person name="Dumler S.J."/>
            <person name="Dyachenko V."/>
            <person name="Godinez A."/>
            <person name="Kurtti T.J."/>
            <person name="Lichay M."/>
            <person name="Mullins K.E."/>
            <person name="Ott S."/>
            <person name="Pappas-Brown V."/>
            <person name="Paris D.H."/>
            <person name="Patel P."/>
            <person name="Richards A.L."/>
            <person name="Sadzewicz L."/>
            <person name="Sears K."/>
            <person name="Seidman D."/>
            <person name="Sengamalay N."/>
            <person name="Stenos J."/>
            <person name="Tallon L.J."/>
            <person name="Vincent G."/>
            <person name="Fraser C.M."/>
            <person name="Munderloh U."/>
            <person name="Dunning-Hotopp J.C."/>
        </authorList>
    </citation>
    <scope>NUCLEOTIDE SEQUENCE [LARGE SCALE GENOMIC DNA]</scope>
    <source>
        <strain evidence="2 3">Tate's Hell</strain>
    </source>
</reference>
<name>A0ABR5DQF1_RICPA</name>
<feature type="domain" description="DUF6314" evidence="1">
    <location>
        <begin position="8"/>
        <end position="39"/>
    </location>
</feature>
<sequence length="40" mass="4670">MVKININTTYVFLNPDSFTLSYQILGPQKDHNINTVFNRI</sequence>
<dbReference type="GeneID" id="95362709"/>
<evidence type="ECO:0000313" key="3">
    <source>
        <dbReference type="Proteomes" id="UP000035491"/>
    </source>
</evidence>
<evidence type="ECO:0000259" key="1">
    <source>
        <dbReference type="Pfam" id="PF19834"/>
    </source>
</evidence>
<accession>A0ABR5DQF1</accession>
<organism evidence="2 3">
    <name type="scientific">Rickettsia parkeri str. Tate's Hell</name>
    <dbReference type="NCBI Taxonomy" id="1359189"/>
    <lineage>
        <taxon>Bacteria</taxon>
        <taxon>Pseudomonadati</taxon>
        <taxon>Pseudomonadota</taxon>
        <taxon>Alphaproteobacteria</taxon>
        <taxon>Rickettsiales</taxon>
        <taxon>Rickettsiaceae</taxon>
        <taxon>Rickettsieae</taxon>
        <taxon>Rickettsia</taxon>
        <taxon>spotted fever group</taxon>
    </lineage>
</organism>
<evidence type="ECO:0000313" key="2">
    <source>
        <dbReference type="EMBL" id="KJW00952.1"/>
    </source>
</evidence>
<dbReference type="Pfam" id="PF19834">
    <property type="entry name" value="DUF6314"/>
    <property type="match status" value="1"/>
</dbReference>
<protein>
    <recommendedName>
        <fullName evidence="1">DUF6314 domain-containing protein</fullName>
    </recommendedName>
</protein>
<dbReference type="Proteomes" id="UP000035491">
    <property type="component" value="Unassembled WGS sequence"/>
</dbReference>
<proteinExistence type="predicted"/>
<dbReference type="InterPro" id="IPR045632">
    <property type="entry name" value="DUF6314"/>
</dbReference>
<keyword evidence="3" id="KW-1185">Reference proteome</keyword>
<dbReference type="RefSeq" id="WP_231282938.1">
    <property type="nucleotide sequence ID" value="NZ_LAOO01000001.1"/>
</dbReference>